<gene>
    <name evidence="1" type="ORF">HMPREF1313_2427</name>
</gene>
<dbReference type="AlphaFoldDB" id="A0AA87IGQ1"/>
<sequence>MRNQEAEKCLEEELRRDKLSFPEHIRNGDLIGKMSRAINNLENELNLPVRSFDVD</sequence>
<evidence type="ECO:0000313" key="2">
    <source>
        <dbReference type="Proteomes" id="UP000006410"/>
    </source>
</evidence>
<dbReference type="EMBL" id="AJTF01000040">
    <property type="protein sequence ID" value="EIJ27440.1"/>
    <property type="molecule type" value="Genomic_DNA"/>
</dbReference>
<protein>
    <submittedName>
        <fullName evidence="1">Uncharacterized protein</fullName>
    </submittedName>
</protein>
<comment type="caution">
    <text evidence="1">The sequence shown here is derived from an EMBL/GenBank/DDBJ whole genome shotgun (WGS) entry which is preliminary data.</text>
</comment>
<name>A0AA87IGQ1_BIFLL</name>
<evidence type="ECO:0000313" key="1">
    <source>
        <dbReference type="EMBL" id="EIJ27440.1"/>
    </source>
</evidence>
<reference evidence="1 2" key="1">
    <citation type="journal article" date="2013" name="Genome Announc.">
        <title>Draft Genome Sequences of Two Pairs of Human Intestinal Bifidobacterium longum subsp. longum Strains, 44B and 1-6B and 35B and 2-2B, Consecutively Isolated from Two Children after a 5-Year Time Period.</title>
        <authorList>
            <person name="Shkoporov A.N."/>
            <person name="Efimov B.A."/>
            <person name="Khokhlova E.V."/>
            <person name="Chaplin A.V."/>
            <person name="Kafarskaya L.I."/>
            <person name="Durkin A.S."/>
            <person name="McCorrison J."/>
            <person name="Torralba M."/>
            <person name="Gillis M."/>
            <person name="Sutton G."/>
            <person name="Weibel D.B."/>
            <person name="Nelson K.E."/>
            <person name="Smeianov V.V."/>
        </authorList>
    </citation>
    <scope>NUCLEOTIDE SEQUENCE [LARGE SCALE GENOMIC DNA]</scope>
    <source>
        <strain evidence="1 2">1-6B</strain>
    </source>
</reference>
<organism evidence="1 2">
    <name type="scientific">Bifidobacterium longum subsp. longum 1-6B</name>
    <dbReference type="NCBI Taxonomy" id="1161744"/>
    <lineage>
        <taxon>Bacteria</taxon>
        <taxon>Bacillati</taxon>
        <taxon>Actinomycetota</taxon>
        <taxon>Actinomycetes</taxon>
        <taxon>Bifidobacteriales</taxon>
        <taxon>Bifidobacteriaceae</taxon>
        <taxon>Bifidobacterium</taxon>
    </lineage>
</organism>
<proteinExistence type="predicted"/>
<dbReference type="Proteomes" id="UP000006410">
    <property type="component" value="Unassembled WGS sequence"/>
</dbReference>
<accession>A0AA87IGQ1</accession>